<comment type="caution">
    <text evidence="1">The sequence shown here is derived from an EMBL/GenBank/DDBJ whole genome shotgun (WGS) entry which is preliminary data.</text>
</comment>
<dbReference type="RefSeq" id="WP_192358876.1">
    <property type="nucleotide sequence ID" value="NZ_CP119182.1"/>
</dbReference>
<evidence type="ECO:0000313" key="2">
    <source>
        <dbReference type="Proteomes" id="UP000661025"/>
    </source>
</evidence>
<proteinExistence type="predicted"/>
<dbReference type="Proteomes" id="UP000661025">
    <property type="component" value="Unassembled WGS sequence"/>
</dbReference>
<protein>
    <submittedName>
        <fullName evidence="1">Uncharacterized protein</fullName>
    </submittedName>
</protein>
<dbReference type="EMBL" id="JACYXT010000001">
    <property type="protein sequence ID" value="MBD9721901.1"/>
    <property type="molecule type" value="Genomic_DNA"/>
</dbReference>
<evidence type="ECO:0000313" key="1">
    <source>
        <dbReference type="EMBL" id="MBD9721901.1"/>
    </source>
</evidence>
<reference evidence="1" key="1">
    <citation type="submission" date="2020-09" db="EMBL/GenBank/DDBJ databases">
        <title>Streptomyces canutascabiei sp. nov., which causes potato common scab and is distributed across the world.</title>
        <authorList>
            <person name="Nguyen H.P."/>
            <person name="Weisberg A.J."/>
            <person name="Chang J.H."/>
            <person name="Clarke C.R."/>
        </authorList>
    </citation>
    <scope>NUCLEOTIDE SEQUENCE</scope>
    <source>
        <strain evidence="1">ID-01-6.2a</strain>
    </source>
</reference>
<dbReference type="AlphaFoldDB" id="A0A927QD32"/>
<accession>A0A927QD32</accession>
<sequence length="183" mass="20728">MPEIKADPSDPNRCLSVHWNLPVQCVLPSSHRENWHEAWHPQTGNRMRYRRSYGNFVTEELHHGGWHDLEILPPGGFCGDRFISAFSDSANVRCTEQYGHGWNHVARVNGCRYSWNTPIPKGLTVDQLTRDVTQLRGMLVAAHSRIALLEAELCECQTVRQDDGSLLHAADCRVFAVQLEVAS</sequence>
<gene>
    <name evidence="1" type="ORF">IHE70_01310</name>
</gene>
<dbReference type="GeneID" id="79929287"/>
<name>A0A927QD32_9ACTN</name>
<organism evidence="1 2">
    <name type="scientific">Streptomyces caniscabiei</name>
    <dbReference type="NCBI Taxonomy" id="2746961"/>
    <lineage>
        <taxon>Bacteria</taxon>
        <taxon>Bacillati</taxon>
        <taxon>Actinomycetota</taxon>
        <taxon>Actinomycetes</taxon>
        <taxon>Kitasatosporales</taxon>
        <taxon>Streptomycetaceae</taxon>
        <taxon>Streptomyces</taxon>
    </lineage>
</organism>